<dbReference type="Pfam" id="PF14093">
    <property type="entry name" value="DUF4271"/>
    <property type="match status" value="1"/>
</dbReference>
<keyword evidence="1" id="KW-0812">Transmembrane</keyword>
<dbReference type="OrthoDB" id="1438590at2"/>
<sequence>MNPIYKTVESFDWMTIAILLSLVVITLAKYMFQTRFLSFLILPFNNKYIVLYNKKGRLFSWFHVLMTLFQLINLSLFIFLAWKAFFPHPSNDPIPIFALIFALVGGFQVLKVLLQSVKGFVFNTNGLVSEIIYTKLTYLNHSSLIMLISNILLIYVLQDSKTVIYITIILVFSINTIGLANLLKNYQKVLVPNIFYFILYLCTLEIAPLVVIGSYLKV</sequence>
<feature type="transmembrane region" description="Helical" evidence="1">
    <location>
        <begin position="58"/>
        <end position="82"/>
    </location>
</feature>
<keyword evidence="1" id="KW-0472">Membrane</keyword>
<feature type="transmembrane region" description="Helical" evidence="1">
    <location>
        <begin position="163"/>
        <end position="183"/>
    </location>
</feature>
<dbReference type="RefSeq" id="WP_130615216.1">
    <property type="nucleotide sequence ID" value="NZ_SGIU01000002.1"/>
</dbReference>
<feature type="transmembrane region" description="Helical" evidence="1">
    <location>
        <begin position="13"/>
        <end position="32"/>
    </location>
</feature>
<accession>A0A4Q8QC56</accession>
<evidence type="ECO:0000313" key="2">
    <source>
        <dbReference type="EMBL" id="TAI47945.1"/>
    </source>
</evidence>
<name>A0A4Q8QC56_9FLAO</name>
<dbReference type="EMBL" id="SGIU01000002">
    <property type="protein sequence ID" value="TAI47945.1"/>
    <property type="molecule type" value="Genomic_DNA"/>
</dbReference>
<keyword evidence="1" id="KW-1133">Transmembrane helix</keyword>
<dbReference type="Proteomes" id="UP000291981">
    <property type="component" value="Unassembled WGS sequence"/>
</dbReference>
<organism evidence="2 3">
    <name type="scientific">Flagellimonas allohymeniacidonis</name>
    <dbReference type="NCBI Taxonomy" id="2517819"/>
    <lineage>
        <taxon>Bacteria</taxon>
        <taxon>Pseudomonadati</taxon>
        <taxon>Bacteroidota</taxon>
        <taxon>Flavobacteriia</taxon>
        <taxon>Flavobacteriales</taxon>
        <taxon>Flavobacteriaceae</taxon>
        <taxon>Flagellimonas</taxon>
    </lineage>
</organism>
<protein>
    <submittedName>
        <fullName evidence="2">DUF4271 domain-containing protein</fullName>
    </submittedName>
</protein>
<evidence type="ECO:0000313" key="3">
    <source>
        <dbReference type="Proteomes" id="UP000291981"/>
    </source>
</evidence>
<dbReference type="InterPro" id="IPR025367">
    <property type="entry name" value="DUF4271"/>
</dbReference>
<dbReference type="AlphaFoldDB" id="A0A4Q8QC56"/>
<comment type="caution">
    <text evidence="2">The sequence shown here is derived from an EMBL/GenBank/DDBJ whole genome shotgun (WGS) entry which is preliminary data.</text>
</comment>
<feature type="transmembrane region" description="Helical" evidence="1">
    <location>
        <begin position="195"/>
        <end position="216"/>
    </location>
</feature>
<proteinExistence type="predicted"/>
<feature type="transmembrane region" description="Helical" evidence="1">
    <location>
        <begin position="135"/>
        <end position="157"/>
    </location>
</feature>
<gene>
    <name evidence="2" type="ORF">EW142_14945</name>
</gene>
<reference evidence="2 3" key="1">
    <citation type="submission" date="2019-02" db="EMBL/GenBank/DDBJ databases">
        <title>Draft genome sequence of Muricauda sp. 176CP4-71.</title>
        <authorList>
            <person name="Park J.-S."/>
        </authorList>
    </citation>
    <scope>NUCLEOTIDE SEQUENCE [LARGE SCALE GENOMIC DNA]</scope>
    <source>
        <strain evidence="2 3">176CP4-71</strain>
    </source>
</reference>
<feature type="transmembrane region" description="Helical" evidence="1">
    <location>
        <begin position="94"/>
        <end position="114"/>
    </location>
</feature>
<evidence type="ECO:0000256" key="1">
    <source>
        <dbReference type="SAM" id="Phobius"/>
    </source>
</evidence>
<keyword evidence="3" id="KW-1185">Reference proteome</keyword>